<feature type="non-terminal residue" evidence="1">
    <location>
        <position position="321"/>
    </location>
</feature>
<keyword evidence="2" id="KW-1185">Reference proteome</keyword>
<evidence type="ECO:0000313" key="2">
    <source>
        <dbReference type="Proteomes" id="UP000824890"/>
    </source>
</evidence>
<dbReference type="Proteomes" id="UP000824890">
    <property type="component" value="Unassembled WGS sequence"/>
</dbReference>
<reference evidence="1 2" key="1">
    <citation type="submission" date="2021-05" db="EMBL/GenBank/DDBJ databases">
        <title>Genome Assembly of Synthetic Allotetraploid Brassica napus Reveals Homoeologous Exchanges between Subgenomes.</title>
        <authorList>
            <person name="Davis J.T."/>
        </authorList>
    </citation>
    <scope>NUCLEOTIDE SEQUENCE [LARGE SCALE GENOMIC DNA]</scope>
    <source>
        <strain evidence="2">cv. Da-Ae</strain>
        <tissue evidence="1">Seedling</tissue>
    </source>
</reference>
<sequence>MNHNCHFAGLQMVEESVGLDAWESIKASSVGVRVRHLIVKAESDIYPQWDDDKVDDDLHNLILEILHDQLDDKYWSLKATNEPVAIKKQRNLVTEEDHCMKKKNPAKRKITVSMLDCLLDCGSSLNSGGDDGFRHDLMEAVKTLTATVQNVDTVVAEKVLTTLDTKIEAKVNARVAQAEQVLGCQILALQEQVAKITEQMQETAPKNDGHIVNQEDEVNSNDPCVVRKKAKKSEVKLTSPILLDTVGGKVTKKNQVKEPAGGLINVKKEKNAVPQLRDSAETCLFFIHFSGDNDVDTHFYMKLITPRKLWKTDECGWLTDS</sequence>
<name>A0ABQ8BZ57_BRANA</name>
<gene>
    <name evidence="1" type="ORF">HID58_033412</name>
</gene>
<accession>A0ABQ8BZ57</accession>
<dbReference type="EMBL" id="JAGKQM010000009">
    <property type="protein sequence ID" value="KAH0910091.1"/>
    <property type="molecule type" value="Genomic_DNA"/>
</dbReference>
<proteinExistence type="predicted"/>
<evidence type="ECO:0000313" key="1">
    <source>
        <dbReference type="EMBL" id="KAH0910091.1"/>
    </source>
</evidence>
<organism evidence="1 2">
    <name type="scientific">Brassica napus</name>
    <name type="common">Rape</name>
    <dbReference type="NCBI Taxonomy" id="3708"/>
    <lineage>
        <taxon>Eukaryota</taxon>
        <taxon>Viridiplantae</taxon>
        <taxon>Streptophyta</taxon>
        <taxon>Embryophyta</taxon>
        <taxon>Tracheophyta</taxon>
        <taxon>Spermatophyta</taxon>
        <taxon>Magnoliopsida</taxon>
        <taxon>eudicotyledons</taxon>
        <taxon>Gunneridae</taxon>
        <taxon>Pentapetalae</taxon>
        <taxon>rosids</taxon>
        <taxon>malvids</taxon>
        <taxon>Brassicales</taxon>
        <taxon>Brassicaceae</taxon>
        <taxon>Brassiceae</taxon>
        <taxon>Brassica</taxon>
    </lineage>
</organism>
<comment type="caution">
    <text evidence="1">The sequence shown here is derived from an EMBL/GenBank/DDBJ whole genome shotgun (WGS) entry which is preliminary data.</text>
</comment>
<protein>
    <submittedName>
        <fullName evidence="1">Uncharacterized protein</fullName>
    </submittedName>
</protein>